<sequence length="501" mass="53766">MSKVVTLQKALKLAAAPLALGILSACGGGGGGGVGIADGGIRGTGSSVGPVSGFGSVFVNGVKFETDGQVVSDDGIEREDQLKEGMILRIDGEWRDDGRGDAESVEYDDTFRGPVSGLDASAVESVTFTIYGQTVVADKQTVLNGATLQSLANGQFVRVSAWRQPDGTYRASFIGVIPANEIPTGEDRVEIEGRIDQGSLDRENRAFTINGQKVTYSDLSFGEGLEEDDLADLLLVEVEGEEQPDGTLVAAELAEGDIRRYRRGSGDDIEFAGPVGESYNAANRTFRINGLQVTIDNNTEFDDGLVATDLQAGLLIQVEGEFQANGSVLAEEIEARDGNASVEGVIDVNTLNPSDQTFRVGGVLVQVTPLTTITDDETDQRLKLADLNGNYQLEVEGIEKQLSSGLVVLEAIKVERNEEDTTPVTEREFELEGMLTEIQGTVFTVLGVPVQTTIDTDFGDHSWDEIIEAHESDQPVLLEVEYNELKPGVYTAESIDWENDD</sequence>
<feature type="domain" description="DUF5666" evidence="2">
    <location>
        <begin position="344"/>
        <end position="398"/>
    </location>
</feature>
<dbReference type="Pfam" id="PF18914">
    <property type="entry name" value="DUF5666"/>
    <property type="match status" value="6"/>
</dbReference>
<organism evidence="3 4">
    <name type="scientific">Marinobacter daepoensis</name>
    <dbReference type="NCBI Taxonomy" id="262077"/>
    <lineage>
        <taxon>Bacteria</taxon>
        <taxon>Pseudomonadati</taxon>
        <taxon>Pseudomonadota</taxon>
        <taxon>Gammaproteobacteria</taxon>
        <taxon>Pseudomonadales</taxon>
        <taxon>Marinobacteraceae</taxon>
        <taxon>Marinobacter</taxon>
    </lineage>
</organism>
<accession>A0ABS3BGG2</accession>
<feature type="domain" description="DUF5666" evidence="2">
    <location>
        <begin position="113"/>
        <end position="174"/>
    </location>
</feature>
<protein>
    <recommendedName>
        <fullName evidence="2">DUF5666 domain-containing protein</fullName>
    </recommendedName>
</protein>
<feature type="chain" id="PRO_5045326799" description="DUF5666 domain-containing protein" evidence="1">
    <location>
        <begin position="28"/>
        <end position="501"/>
    </location>
</feature>
<reference evidence="3 4" key="1">
    <citation type="submission" date="2021-02" db="EMBL/GenBank/DDBJ databases">
        <title>PHA producing bacteria isolated from coastal sediment in Guangdong, Shenzhen.</title>
        <authorList>
            <person name="Zheng W."/>
            <person name="Yu S."/>
            <person name="Huang Y."/>
        </authorList>
    </citation>
    <scope>NUCLEOTIDE SEQUENCE [LARGE SCALE GENOMIC DNA]</scope>
    <source>
        <strain evidence="3 4">TN21-5</strain>
    </source>
</reference>
<feature type="domain" description="DUF5666" evidence="2">
    <location>
        <begin position="432"/>
        <end position="495"/>
    </location>
</feature>
<comment type="caution">
    <text evidence="3">The sequence shown here is derived from an EMBL/GenBank/DDBJ whole genome shotgun (WGS) entry which is preliminary data.</text>
</comment>
<evidence type="ECO:0000313" key="4">
    <source>
        <dbReference type="Proteomes" id="UP000664344"/>
    </source>
</evidence>
<dbReference type="EMBL" id="JAFKDB010000019">
    <property type="protein sequence ID" value="MBN7770933.1"/>
    <property type="molecule type" value="Genomic_DNA"/>
</dbReference>
<evidence type="ECO:0000259" key="2">
    <source>
        <dbReference type="Pfam" id="PF18914"/>
    </source>
</evidence>
<feature type="signal peptide" evidence="1">
    <location>
        <begin position="1"/>
        <end position="27"/>
    </location>
</feature>
<feature type="domain" description="DUF5666" evidence="2">
    <location>
        <begin position="192"/>
        <end position="252"/>
    </location>
</feature>
<feature type="domain" description="DUF5666" evidence="2">
    <location>
        <begin position="281"/>
        <end position="334"/>
    </location>
</feature>
<dbReference type="PROSITE" id="PS51257">
    <property type="entry name" value="PROKAR_LIPOPROTEIN"/>
    <property type="match status" value="1"/>
</dbReference>
<evidence type="ECO:0000313" key="3">
    <source>
        <dbReference type="EMBL" id="MBN7770933.1"/>
    </source>
</evidence>
<dbReference type="RefSeq" id="WP_206557904.1">
    <property type="nucleotide sequence ID" value="NZ_JAFKDB010000019.1"/>
</dbReference>
<name>A0ABS3BGG2_9GAMM</name>
<evidence type="ECO:0000256" key="1">
    <source>
        <dbReference type="SAM" id="SignalP"/>
    </source>
</evidence>
<gene>
    <name evidence="3" type="ORF">JYP53_13585</name>
</gene>
<proteinExistence type="predicted"/>
<dbReference type="Proteomes" id="UP000664344">
    <property type="component" value="Unassembled WGS sequence"/>
</dbReference>
<keyword evidence="1" id="KW-0732">Signal</keyword>
<keyword evidence="4" id="KW-1185">Reference proteome</keyword>
<feature type="domain" description="DUF5666" evidence="2">
    <location>
        <begin position="51"/>
        <end position="106"/>
    </location>
</feature>
<dbReference type="InterPro" id="IPR043724">
    <property type="entry name" value="DUF5666"/>
</dbReference>